<comment type="caution">
    <text evidence="6">The sequence shown here is derived from an EMBL/GenBank/DDBJ whole genome shotgun (WGS) entry which is preliminary data.</text>
</comment>
<dbReference type="RefSeq" id="WP_102516092.1">
    <property type="nucleotide sequence ID" value="NZ_CAWNSM010000017.1"/>
</dbReference>
<dbReference type="InterPro" id="IPR036390">
    <property type="entry name" value="WH_DNA-bd_sf"/>
</dbReference>
<dbReference type="InterPro" id="IPR036388">
    <property type="entry name" value="WH-like_DNA-bd_sf"/>
</dbReference>
<evidence type="ECO:0000256" key="1">
    <source>
        <dbReference type="ARBA" id="ARBA00009437"/>
    </source>
</evidence>
<gene>
    <name evidence="6" type="ORF">BCU17_16480</name>
</gene>
<dbReference type="PANTHER" id="PTHR30118:SF6">
    <property type="entry name" value="HTH-TYPE TRANSCRIPTIONAL REGULATOR LEUO"/>
    <property type="match status" value="1"/>
</dbReference>
<dbReference type="GO" id="GO:0003700">
    <property type="term" value="F:DNA-binding transcription factor activity"/>
    <property type="evidence" value="ECO:0007669"/>
    <property type="project" value="InterPro"/>
</dbReference>
<comment type="similarity">
    <text evidence="1">Belongs to the LysR transcriptional regulatory family.</text>
</comment>
<dbReference type="Pfam" id="PF03466">
    <property type="entry name" value="LysR_substrate"/>
    <property type="match status" value="1"/>
</dbReference>
<evidence type="ECO:0000256" key="3">
    <source>
        <dbReference type="ARBA" id="ARBA00023125"/>
    </source>
</evidence>
<evidence type="ECO:0000313" key="7">
    <source>
        <dbReference type="Proteomes" id="UP000235330"/>
    </source>
</evidence>
<keyword evidence="3" id="KW-0238">DNA-binding</keyword>
<dbReference type="PRINTS" id="PR00039">
    <property type="entry name" value="HTHLYSR"/>
</dbReference>
<organism evidence="6 7">
    <name type="scientific">Vibrio splendidus</name>
    <dbReference type="NCBI Taxonomy" id="29497"/>
    <lineage>
        <taxon>Bacteria</taxon>
        <taxon>Pseudomonadati</taxon>
        <taxon>Pseudomonadota</taxon>
        <taxon>Gammaproteobacteria</taxon>
        <taxon>Vibrionales</taxon>
        <taxon>Vibrionaceae</taxon>
        <taxon>Vibrio</taxon>
    </lineage>
</organism>
<dbReference type="SUPFAM" id="SSF53850">
    <property type="entry name" value="Periplasmic binding protein-like II"/>
    <property type="match status" value="1"/>
</dbReference>
<dbReference type="PANTHER" id="PTHR30118">
    <property type="entry name" value="HTH-TYPE TRANSCRIPTIONAL REGULATOR LEUO-RELATED"/>
    <property type="match status" value="1"/>
</dbReference>
<dbReference type="Proteomes" id="UP000235330">
    <property type="component" value="Unassembled WGS sequence"/>
</dbReference>
<evidence type="ECO:0000256" key="4">
    <source>
        <dbReference type="ARBA" id="ARBA00023163"/>
    </source>
</evidence>
<dbReference type="GO" id="GO:0003677">
    <property type="term" value="F:DNA binding"/>
    <property type="evidence" value="ECO:0007669"/>
    <property type="project" value="UniProtKB-KW"/>
</dbReference>
<dbReference type="SUPFAM" id="SSF46785">
    <property type="entry name" value="Winged helix' DNA-binding domain"/>
    <property type="match status" value="1"/>
</dbReference>
<accession>A0A2N7FEN1</accession>
<sequence>MDYNLIKVFVALSQTRSLTKAAEAIGMTQPGISMALKKLKSEVGYELYIRKGRGVELTAEGLWLAERFTQAEQLLDVTGNAAKPVIHCTESLLYLLEDKISGHFIESPLSDEQLVDDLTSRKVHLVIDHLPRQSSALISEPVHQERMVVICNESHPRIQDQLSAQDYLAEQHVAIKMTRQSMSAFDYLLVGQPQQRNVVVETSSIASMMLLVAESDRLGSTSESMYQRWGKRLGLKSFEFPFEFTPVDYHLTYHRRYLNDATHKQLREQVKHCFEMNN</sequence>
<dbReference type="InterPro" id="IPR005119">
    <property type="entry name" value="LysR_subst-bd"/>
</dbReference>
<dbReference type="PROSITE" id="PS50931">
    <property type="entry name" value="HTH_LYSR"/>
    <property type="match status" value="1"/>
</dbReference>
<evidence type="ECO:0000259" key="5">
    <source>
        <dbReference type="PROSITE" id="PS50931"/>
    </source>
</evidence>
<dbReference type="InterPro" id="IPR050389">
    <property type="entry name" value="LysR-type_TF"/>
</dbReference>
<evidence type="ECO:0000256" key="2">
    <source>
        <dbReference type="ARBA" id="ARBA00023015"/>
    </source>
</evidence>
<evidence type="ECO:0000313" key="6">
    <source>
        <dbReference type="EMBL" id="PMJ67759.1"/>
    </source>
</evidence>
<dbReference type="AlphaFoldDB" id="A0A2N7FEN1"/>
<protein>
    <recommendedName>
        <fullName evidence="5">HTH lysR-type domain-containing protein</fullName>
    </recommendedName>
</protein>
<keyword evidence="2" id="KW-0805">Transcription regulation</keyword>
<dbReference type="Pfam" id="PF00126">
    <property type="entry name" value="HTH_1"/>
    <property type="match status" value="1"/>
</dbReference>
<reference evidence="7" key="1">
    <citation type="submission" date="2016-07" db="EMBL/GenBank/DDBJ databases">
        <title>Nontailed viruses are major unrecognized killers of bacteria in the ocean.</title>
        <authorList>
            <person name="Kauffman K."/>
            <person name="Hussain F."/>
            <person name="Yang J."/>
            <person name="Arevalo P."/>
            <person name="Brown J."/>
            <person name="Cutler M."/>
            <person name="Kelly L."/>
            <person name="Polz M.F."/>
        </authorList>
    </citation>
    <scope>NUCLEOTIDE SEQUENCE [LARGE SCALE GENOMIC DNA]</scope>
    <source>
        <strain evidence="7">10N.261.55.E11</strain>
    </source>
</reference>
<dbReference type="EMBL" id="MCWU01000017">
    <property type="protein sequence ID" value="PMJ67759.1"/>
    <property type="molecule type" value="Genomic_DNA"/>
</dbReference>
<dbReference type="Gene3D" id="3.40.190.10">
    <property type="entry name" value="Periplasmic binding protein-like II"/>
    <property type="match status" value="2"/>
</dbReference>
<dbReference type="InterPro" id="IPR000847">
    <property type="entry name" value="LysR_HTH_N"/>
</dbReference>
<proteinExistence type="inferred from homology"/>
<name>A0A2N7FEN1_VIBSP</name>
<feature type="domain" description="HTH lysR-type" evidence="5">
    <location>
        <begin position="1"/>
        <end position="58"/>
    </location>
</feature>
<keyword evidence="4" id="KW-0804">Transcription</keyword>
<dbReference type="Gene3D" id="1.10.10.10">
    <property type="entry name" value="Winged helix-like DNA-binding domain superfamily/Winged helix DNA-binding domain"/>
    <property type="match status" value="1"/>
</dbReference>